<dbReference type="AlphaFoldDB" id="A0A090IBM8"/>
<feature type="domain" description="Methyl-accepting transducer" evidence="5">
    <location>
        <begin position="430"/>
        <end position="656"/>
    </location>
</feature>
<dbReference type="SMART" id="SM00897">
    <property type="entry name" value="FIST"/>
    <property type="match status" value="1"/>
</dbReference>
<accession>A0A090IBM8</accession>
<dbReference type="Gene3D" id="1.10.287.950">
    <property type="entry name" value="Methyl-accepting chemotaxis protein"/>
    <property type="match status" value="1"/>
</dbReference>
<dbReference type="GeneID" id="28542447"/>
<comment type="similarity">
    <text evidence="3">Belongs to the methyl-accepting chemotaxis (MCP) protein family.</text>
</comment>
<protein>
    <submittedName>
        <fullName evidence="6">Methyl-accepting chemotaxis protein</fullName>
    </submittedName>
</protein>
<dbReference type="SMART" id="SM00283">
    <property type="entry name" value="MA"/>
    <property type="match status" value="1"/>
</dbReference>
<evidence type="ECO:0000256" key="3">
    <source>
        <dbReference type="ARBA" id="ARBA00029447"/>
    </source>
</evidence>
<organism evidence="6 7">
    <name type="scientific">Aliivibrio wodanis</name>
    <dbReference type="NCBI Taxonomy" id="80852"/>
    <lineage>
        <taxon>Bacteria</taxon>
        <taxon>Pseudomonadati</taxon>
        <taxon>Pseudomonadota</taxon>
        <taxon>Gammaproteobacteria</taxon>
        <taxon>Vibrionales</taxon>
        <taxon>Vibrionaceae</taxon>
        <taxon>Aliivibrio</taxon>
    </lineage>
</organism>
<dbReference type="KEGG" id="awd:AWOD_II_0203"/>
<dbReference type="GO" id="GO:0004888">
    <property type="term" value="F:transmembrane signaling receptor activity"/>
    <property type="evidence" value="ECO:0007669"/>
    <property type="project" value="InterPro"/>
</dbReference>
<evidence type="ECO:0000313" key="6">
    <source>
        <dbReference type="EMBL" id="CED56854.1"/>
    </source>
</evidence>
<evidence type="ECO:0000256" key="4">
    <source>
        <dbReference type="PROSITE-ProRule" id="PRU00284"/>
    </source>
</evidence>
<dbReference type="OrthoDB" id="9807948at2"/>
<sequence>MTFFTRLFRKQTSQSQPNTEFSKIFSFPANRWPSIESITQLIARPSLCIAYVHSKNEDTKVIDAATAHLHRLFQQHDCQTVAIMSAGNLNSEANNIYQTDEIVLHVFDQTLITQVEPQTITLPSHTGKHSIAQHTETMKQQISAIRWKIEQNHYDTFAYTCFDGHLAQEGQFLDAAYSSGNINVPLIGGSAGGVLFKRAVFGLNGKVQDSKALIMMVKVGADFGYAFKSSHSVTGTPLCEMTVAKCDNSTRTLTSIINKTKQVNNPIDELCQSLNCQPEQLESKLSGCHFTIQTGRNETLVRSIAAVDIDNKALVLFSDMNFGEVITLRASASMSQSFNSDMQTFMRELPGKPIDALMIDCVLRRLGSEDKDKQAVSMPFQGAGYSSFGETMYQHANCTNVSLVLHHKGNKVHHSVSSFPSTISRFLTYHAQTQIQAEQFLNNLQRDMLEKTRDYTAIIDNCAGSLESLASISLKVQSEQSNLNSVLHEVLEKTTEQNTLRGTLNATVTTLDSNTGEINSAFNAITEIADKTNLLALNAAIEAARAGEQGRGFAVVADEVRGLAELTKHNVTNNNSIISQLRNDSSDINGLVKQIQTSSDAQHQCIKQATDLSIMIQNVSSEAEVASQSSVKLVEKTIEDMKHLDAQFEQLAQLTE</sequence>
<name>A0A090IBM8_9GAMM</name>
<evidence type="ECO:0000256" key="2">
    <source>
        <dbReference type="ARBA" id="ARBA00023224"/>
    </source>
</evidence>
<dbReference type="Pfam" id="PF08495">
    <property type="entry name" value="FIST"/>
    <property type="match status" value="1"/>
</dbReference>
<dbReference type="PROSITE" id="PS50111">
    <property type="entry name" value="CHEMOTAXIS_TRANSDUC_2"/>
    <property type="match status" value="1"/>
</dbReference>
<evidence type="ECO:0000313" key="7">
    <source>
        <dbReference type="Proteomes" id="UP000032427"/>
    </source>
</evidence>
<dbReference type="PANTHER" id="PTHR32089:SF112">
    <property type="entry name" value="LYSOZYME-LIKE PROTEIN-RELATED"/>
    <property type="match status" value="1"/>
</dbReference>
<dbReference type="SUPFAM" id="SSF58104">
    <property type="entry name" value="Methyl-accepting chemotaxis protein (MCP) signaling domain"/>
    <property type="match status" value="1"/>
</dbReference>
<dbReference type="STRING" id="80852.AWOD_II_0203"/>
<dbReference type="InterPro" id="IPR004090">
    <property type="entry name" value="Chemotax_Me-accpt_rcpt"/>
</dbReference>
<keyword evidence="2 4" id="KW-0807">Transducer</keyword>
<dbReference type="Proteomes" id="UP000032427">
    <property type="component" value="Chromosome 2"/>
</dbReference>
<evidence type="ECO:0000259" key="5">
    <source>
        <dbReference type="PROSITE" id="PS50111"/>
    </source>
</evidence>
<dbReference type="SMART" id="SM01204">
    <property type="entry name" value="FIST_C"/>
    <property type="match status" value="1"/>
</dbReference>
<dbReference type="GO" id="GO:0007165">
    <property type="term" value="P:signal transduction"/>
    <property type="evidence" value="ECO:0007669"/>
    <property type="project" value="UniProtKB-KW"/>
</dbReference>
<dbReference type="GO" id="GO:0006935">
    <property type="term" value="P:chemotaxis"/>
    <property type="evidence" value="ECO:0007669"/>
    <property type="project" value="InterPro"/>
</dbReference>
<dbReference type="GO" id="GO:0016020">
    <property type="term" value="C:membrane"/>
    <property type="evidence" value="ECO:0007669"/>
    <property type="project" value="UniProtKB-SubCell"/>
</dbReference>
<dbReference type="InterPro" id="IPR004089">
    <property type="entry name" value="MCPsignal_dom"/>
</dbReference>
<reference evidence="7" key="1">
    <citation type="submission" date="2014-09" db="EMBL/GenBank/DDBJ databases">
        <authorList>
            <person name="Hjerde E."/>
        </authorList>
    </citation>
    <scope>NUCLEOTIDE SEQUENCE [LARGE SCALE GENOMIC DNA]</scope>
    <source>
        <strain evidence="7">06/09/139</strain>
    </source>
</reference>
<dbReference type="HOGENOM" id="CLU_026627_1_0_6"/>
<keyword evidence="7" id="KW-1185">Reference proteome</keyword>
<dbReference type="InterPro" id="IPR013702">
    <property type="entry name" value="FIST_domain_N"/>
</dbReference>
<dbReference type="InterPro" id="IPR019494">
    <property type="entry name" value="FIST_C"/>
</dbReference>
<dbReference type="PANTHER" id="PTHR32089">
    <property type="entry name" value="METHYL-ACCEPTING CHEMOTAXIS PROTEIN MCPB"/>
    <property type="match status" value="1"/>
</dbReference>
<dbReference type="EMBL" id="LN554847">
    <property type="protein sequence ID" value="CED56854.1"/>
    <property type="molecule type" value="Genomic_DNA"/>
</dbReference>
<dbReference type="Pfam" id="PF00015">
    <property type="entry name" value="MCPsignal"/>
    <property type="match status" value="1"/>
</dbReference>
<comment type="subcellular location">
    <subcellularLocation>
        <location evidence="1">Membrane</location>
    </subcellularLocation>
</comment>
<gene>
    <name evidence="6" type="ORF">AWOD_II_0203</name>
</gene>
<proteinExistence type="inferred from homology"/>
<evidence type="ECO:0000256" key="1">
    <source>
        <dbReference type="ARBA" id="ARBA00004370"/>
    </source>
</evidence>
<dbReference type="Pfam" id="PF10442">
    <property type="entry name" value="FIST_C"/>
    <property type="match status" value="1"/>
</dbReference>
<dbReference type="PATRIC" id="fig|80852.17.peg.2951"/>
<dbReference type="PRINTS" id="PR00260">
    <property type="entry name" value="CHEMTRNSDUCR"/>
</dbReference>